<dbReference type="AlphaFoldDB" id="A0A941J6N7"/>
<evidence type="ECO:0000313" key="2">
    <source>
        <dbReference type="Proteomes" id="UP000680045"/>
    </source>
</evidence>
<organism evidence="1 2">
    <name type="scientific">Peribacillus frigoritolerans</name>
    <dbReference type="NCBI Taxonomy" id="450367"/>
    <lineage>
        <taxon>Bacteria</taxon>
        <taxon>Bacillati</taxon>
        <taxon>Bacillota</taxon>
        <taxon>Bacilli</taxon>
        <taxon>Bacillales</taxon>
        <taxon>Bacillaceae</taxon>
        <taxon>Peribacillus</taxon>
    </lineage>
</organism>
<proteinExistence type="predicted"/>
<comment type="caution">
    <text evidence="1">The sequence shown here is derived from an EMBL/GenBank/DDBJ whole genome shotgun (WGS) entry which is preliminary data.</text>
</comment>
<dbReference type="EMBL" id="JAGTPW010000001">
    <property type="protein sequence ID" value="MBR8643876.1"/>
    <property type="molecule type" value="Genomic_DNA"/>
</dbReference>
<evidence type="ECO:0000313" key="1">
    <source>
        <dbReference type="EMBL" id="MBR8643876.1"/>
    </source>
</evidence>
<accession>A0A941J6N7</accession>
<dbReference type="Proteomes" id="UP000680045">
    <property type="component" value="Unassembled WGS sequence"/>
</dbReference>
<name>A0A941J6N7_9BACI</name>
<reference evidence="1" key="1">
    <citation type="submission" date="2021-04" db="EMBL/GenBank/DDBJ databases">
        <title>Whole genome sequencing of Enterococci isolates from hospitalized patients.</title>
        <authorList>
            <person name="Ogoti B.M."/>
            <person name="Onyambu F.G."/>
        </authorList>
    </citation>
    <scope>NUCLEOTIDE SEQUENCE</scope>
    <source>
        <strain evidence="1">242</strain>
    </source>
</reference>
<protein>
    <submittedName>
        <fullName evidence="1">Uncharacterized protein</fullName>
    </submittedName>
</protein>
<gene>
    <name evidence="1" type="ORF">KEH51_01185</name>
</gene>
<sequence length="69" mass="8244">MDYKVIRTFYRNGEINIAGYHDQAPHHEVYLKEADDQNWEPLHLAENKGLEMMAHPTANHLWRYSTFTQ</sequence>